<evidence type="ECO:0008006" key="4">
    <source>
        <dbReference type="Google" id="ProtNLM"/>
    </source>
</evidence>
<proteinExistence type="predicted"/>
<dbReference type="Proteomes" id="UP000282985">
    <property type="component" value="Unassembled WGS sequence"/>
</dbReference>
<keyword evidence="1" id="KW-1133">Transmembrane helix</keyword>
<keyword evidence="1" id="KW-0472">Membrane</keyword>
<dbReference type="AlphaFoldDB" id="A0A434AF31"/>
<dbReference type="RefSeq" id="WP_127344926.1">
    <property type="nucleotide sequence ID" value="NZ_RJJX01000034.1"/>
</dbReference>
<protein>
    <recommendedName>
        <fullName evidence="4">DUF4179 domain-containing protein</fullName>
    </recommendedName>
</protein>
<dbReference type="OrthoDB" id="1143801at2"/>
<reference evidence="2 3" key="1">
    <citation type="submission" date="2018-11" db="EMBL/GenBank/DDBJ databases">
        <title>Parancylomarina longa gen. nov., sp. nov., isolated from sediments of southern Okinawa.</title>
        <authorList>
            <person name="Fu T."/>
        </authorList>
    </citation>
    <scope>NUCLEOTIDE SEQUENCE [LARGE SCALE GENOMIC DNA]</scope>
    <source>
        <strain evidence="2 3">T3-2 S1-C</strain>
    </source>
</reference>
<accession>A0A434AF31</accession>
<keyword evidence="3" id="KW-1185">Reference proteome</keyword>
<comment type="caution">
    <text evidence="2">The sequence shown here is derived from an EMBL/GenBank/DDBJ whole genome shotgun (WGS) entry which is preliminary data.</text>
</comment>
<evidence type="ECO:0000313" key="2">
    <source>
        <dbReference type="EMBL" id="RUT72952.1"/>
    </source>
</evidence>
<organism evidence="2 3">
    <name type="scientific">Ancylomarina longa</name>
    <dbReference type="NCBI Taxonomy" id="2487017"/>
    <lineage>
        <taxon>Bacteria</taxon>
        <taxon>Pseudomonadati</taxon>
        <taxon>Bacteroidota</taxon>
        <taxon>Bacteroidia</taxon>
        <taxon>Marinilabiliales</taxon>
        <taxon>Marinifilaceae</taxon>
        <taxon>Ancylomarina</taxon>
    </lineage>
</organism>
<feature type="transmembrane region" description="Helical" evidence="1">
    <location>
        <begin position="43"/>
        <end position="63"/>
    </location>
</feature>
<gene>
    <name evidence="2" type="ORF">DLK05_15770</name>
</gene>
<sequence length="177" mass="20871">MNDLEKIIREHQGTFDDFEPSESHFENFKQKLICKKNRRLPNFLKVAVIITFVLLSGLTGYQIRKIQTHEIGLGNVSPEYREVELFYTSNINSQINMIRKLGDFSNIAQQQILSEELNDMDMRYSQLKKELQLHPDDDRIIEAMIEYYQVKTSVLNKIIEQLYQIRKQTKSNLNVSV</sequence>
<evidence type="ECO:0000256" key="1">
    <source>
        <dbReference type="SAM" id="Phobius"/>
    </source>
</evidence>
<keyword evidence="1" id="KW-0812">Transmembrane</keyword>
<dbReference type="EMBL" id="RJJX01000034">
    <property type="protein sequence ID" value="RUT72952.1"/>
    <property type="molecule type" value="Genomic_DNA"/>
</dbReference>
<evidence type="ECO:0000313" key="3">
    <source>
        <dbReference type="Proteomes" id="UP000282985"/>
    </source>
</evidence>
<name>A0A434AF31_9BACT</name>